<keyword evidence="2" id="KW-1185">Reference proteome</keyword>
<evidence type="ECO:0000313" key="2">
    <source>
        <dbReference type="Proteomes" id="UP000244722"/>
    </source>
</evidence>
<protein>
    <submittedName>
        <fullName evidence="1">Uncharacterized protein</fullName>
    </submittedName>
</protein>
<dbReference type="Proteomes" id="UP000244722">
    <property type="component" value="Unassembled WGS sequence"/>
</dbReference>
<dbReference type="EMBL" id="NESQ01000039">
    <property type="protein sequence ID" value="PUU81774.1"/>
    <property type="molecule type" value="Genomic_DNA"/>
</dbReference>
<proteinExistence type="predicted"/>
<dbReference type="AlphaFoldDB" id="A0A2T7A216"/>
<dbReference type="STRING" id="42251.A0A2T7A216"/>
<accession>A0A2T7A216</accession>
<sequence length="135" mass="15644">MWEVQLHNFGGPNNMRFCPKICHGDSREVPGSRGNKYIDRLRELLEDAREAKDYQTSTVYGQDVPRFHPPSDSSMNATLTGTRIFMHPTLQFLNFLQHRIDSKRVRHFNNETDAIAPPLQKHTEIIKTVPITELK</sequence>
<name>A0A2T7A216_TUBBO</name>
<comment type="caution">
    <text evidence="1">The sequence shown here is derived from an EMBL/GenBank/DDBJ whole genome shotgun (WGS) entry which is preliminary data.</text>
</comment>
<reference evidence="1 2" key="1">
    <citation type="submission" date="2017-04" db="EMBL/GenBank/DDBJ databases">
        <title>Draft genome sequence of Tuber borchii Vittad., a whitish edible truffle.</title>
        <authorList>
            <consortium name="DOE Joint Genome Institute"/>
            <person name="Murat C."/>
            <person name="Kuo A."/>
            <person name="Barry K.W."/>
            <person name="Clum A."/>
            <person name="Dockter R.B."/>
            <person name="Fauchery L."/>
            <person name="Iotti M."/>
            <person name="Kohler A."/>
            <person name="Labutti K."/>
            <person name="Lindquist E.A."/>
            <person name="Lipzen A."/>
            <person name="Ohm R.A."/>
            <person name="Wang M."/>
            <person name="Grigoriev I.V."/>
            <person name="Zambonelli A."/>
            <person name="Martin F.M."/>
        </authorList>
    </citation>
    <scope>NUCLEOTIDE SEQUENCE [LARGE SCALE GENOMIC DNA]</scope>
    <source>
        <strain evidence="1 2">Tbo3840</strain>
    </source>
</reference>
<gene>
    <name evidence="1" type="ORF">B9Z19DRAFT_1062352</name>
</gene>
<organism evidence="1 2">
    <name type="scientific">Tuber borchii</name>
    <name type="common">White truffle</name>
    <dbReference type="NCBI Taxonomy" id="42251"/>
    <lineage>
        <taxon>Eukaryota</taxon>
        <taxon>Fungi</taxon>
        <taxon>Dikarya</taxon>
        <taxon>Ascomycota</taxon>
        <taxon>Pezizomycotina</taxon>
        <taxon>Pezizomycetes</taxon>
        <taxon>Pezizales</taxon>
        <taxon>Tuberaceae</taxon>
        <taxon>Tuber</taxon>
    </lineage>
</organism>
<evidence type="ECO:0000313" key="1">
    <source>
        <dbReference type="EMBL" id="PUU81774.1"/>
    </source>
</evidence>